<reference evidence="3 4" key="1">
    <citation type="submission" date="2019-03" db="EMBL/GenBank/DDBJ databases">
        <title>Bacillus niacini sp. nov. a Nicotinate-Metabolizing Mesophile Isolated from Soil.</title>
        <authorList>
            <person name="Zhang G."/>
        </authorList>
    </citation>
    <scope>NUCLEOTIDE SEQUENCE [LARGE SCALE GENOMIC DNA]</scope>
    <source>
        <strain evidence="3 4">WN066</strain>
    </source>
</reference>
<proteinExistence type="predicted"/>
<evidence type="ECO:0000313" key="2">
    <source>
        <dbReference type="EMBL" id="MDQ6599837.1"/>
    </source>
</evidence>
<keyword evidence="1" id="KW-0472">Membrane</keyword>
<dbReference type="EMBL" id="JAVGVR010000001">
    <property type="protein sequence ID" value="MDQ6599837.1"/>
    <property type="molecule type" value="Genomic_DNA"/>
</dbReference>
<keyword evidence="5" id="KW-1185">Reference proteome</keyword>
<keyword evidence="1" id="KW-1133">Transmembrane helix</keyword>
<feature type="transmembrane region" description="Helical" evidence="1">
    <location>
        <begin position="46"/>
        <end position="63"/>
    </location>
</feature>
<dbReference type="RefSeq" id="WP_133334413.1">
    <property type="nucleotide sequence ID" value="NZ_JAVGVR010000001.1"/>
</dbReference>
<organism evidence="3 4">
    <name type="scientific">Bacillus salipaludis</name>
    <dbReference type="NCBI Taxonomy" id="2547811"/>
    <lineage>
        <taxon>Bacteria</taxon>
        <taxon>Bacillati</taxon>
        <taxon>Bacillota</taxon>
        <taxon>Bacilli</taxon>
        <taxon>Bacillales</taxon>
        <taxon>Bacillaceae</taxon>
        <taxon>Bacillus</taxon>
    </lineage>
</organism>
<gene>
    <name evidence="3" type="ORF">E2K98_11720</name>
    <name evidence="2" type="ORF">RCG21_26420</name>
</gene>
<evidence type="ECO:0000313" key="4">
    <source>
        <dbReference type="Proteomes" id="UP000295132"/>
    </source>
</evidence>
<protein>
    <recommendedName>
        <fullName evidence="6">Membrane protein YszA</fullName>
    </recommendedName>
</protein>
<dbReference type="AlphaFoldDB" id="A0A4R5VS43"/>
<evidence type="ECO:0000313" key="5">
    <source>
        <dbReference type="Proteomes" id="UP001178888"/>
    </source>
</evidence>
<reference evidence="2" key="2">
    <citation type="submission" date="2023-08" db="EMBL/GenBank/DDBJ databases">
        <title>Nitrogen cycling bacteria in agricultural field soils.</title>
        <authorList>
            <person name="Jang J."/>
        </authorList>
    </citation>
    <scope>NUCLEOTIDE SEQUENCE</scope>
    <source>
        <strain evidence="2">PS3-36</strain>
    </source>
</reference>
<evidence type="ECO:0000313" key="3">
    <source>
        <dbReference type="EMBL" id="TDK61556.1"/>
    </source>
</evidence>
<accession>A0A4R5VS43</accession>
<evidence type="ECO:0000256" key="1">
    <source>
        <dbReference type="SAM" id="Phobius"/>
    </source>
</evidence>
<comment type="caution">
    <text evidence="3">The sequence shown here is derived from an EMBL/GenBank/DDBJ whole genome shotgun (WGS) entry which is preliminary data.</text>
</comment>
<name>A0A4R5VS43_9BACI</name>
<dbReference type="Proteomes" id="UP000295132">
    <property type="component" value="Unassembled WGS sequence"/>
</dbReference>
<evidence type="ECO:0008006" key="6">
    <source>
        <dbReference type="Google" id="ProtNLM"/>
    </source>
</evidence>
<sequence length="64" mass="7777">MRRRKFNKFAHHPWFRACRRIAAQFIVPFIIFQFIRTLFLPTVFDVLLLSFFIVVGLSLMFEII</sequence>
<dbReference type="Proteomes" id="UP001178888">
    <property type="component" value="Unassembled WGS sequence"/>
</dbReference>
<keyword evidence="1" id="KW-0812">Transmembrane</keyword>
<feature type="transmembrane region" description="Helical" evidence="1">
    <location>
        <begin position="21"/>
        <end position="40"/>
    </location>
</feature>
<dbReference type="EMBL" id="SMYO01000005">
    <property type="protein sequence ID" value="TDK61556.1"/>
    <property type="molecule type" value="Genomic_DNA"/>
</dbReference>